<reference evidence="2" key="1">
    <citation type="submission" date="2017-05" db="EMBL/GenBank/DDBJ databases">
        <authorList>
            <person name="Imhoff J.F."/>
            <person name="Rahn T."/>
            <person name="Kuenzel S."/>
            <person name="Neulinger S.C."/>
        </authorList>
    </citation>
    <scope>NUCLEOTIDE SEQUENCE</scope>
    <source>
        <strain evidence="2">DSM 4395</strain>
    </source>
</reference>
<dbReference type="AlphaFoldDB" id="A0AAJ0UEY7"/>
<feature type="chain" id="PRO_5042549995" evidence="1">
    <location>
        <begin position="17"/>
        <end position="119"/>
    </location>
</feature>
<keyword evidence="3" id="KW-1185">Reference proteome</keyword>
<evidence type="ECO:0000313" key="2">
    <source>
        <dbReference type="EMBL" id="MBK5930205.1"/>
    </source>
</evidence>
<keyword evidence="1" id="KW-0732">Signal</keyword>
<gene>
    <name evidence="2" type="ORF">CCR82_06620</name>
</gene>
<evidence type="ECO:0000256" key="1">
    <source>
        <dbReference type="SAM" id="SignalP"/>
    </source>
</evidence>
<sequence length="119" mass="12707">MTTMSAGLLFTGVAGAACTISEDFDFGGQTGTVQNDDYLRFYPEGQSGGLPAKSNRTFNDPSWLNKISSVKLSDDCIAVFFMSPNNGGPLQGHQVVRETTAKFSAGLNDKTHGMICECN</sequence>
<feature type="signal peptide" evidence="1">
    <location>
        <begin position="1"/>
        <end position="16"/>
    </location>
</feature>
<name>A0AAJ0UEY7_HALSE</name>
<proteinExistence type="predicted"/>
<evidence type="ECO:0000313" key="3">
    <source>
        <dbReference type="Proteomes" id="UP001296967"/>
    </source>
</evidence>
<dbReference type="EMBL" id="NHSF01000045">
    <property type="protein sequence ID" value="MBK5930205.1"/>
    <property type="molecule type" value="Genomic_DNA"/>
</dbReference>
<comment type="caution">
    <text evidence="2">The sequence shown here is derived from an EMBL/GenBank/DDBJ whole genome shotgun (WGS) entry which is preliminary data.</text>
</comment>
<accession>A0AAJ0UEY7</accession>
<organism evidence="2 3">
    <name type="scientific">Halochromatium salexigens</name>
    <name type="common">Chromatium salexigens</name>
    <dbReference type="NCBI Taxonomy" id="49447"/>
    <lineage>
        <taxon>Bacteria</taxon>
        <taxon>Pseudomonadati</taxon>
        <taxon>Pseudomonadota</taxon>
        <taxon>Gammaproteobacteria</taxon>
        <taxon>Chromatiales</taxon>
        <taxon>Chromatiaceae</taxon>
        <taxon>Halochromatium</taxon>
    </lineage>
</organism>
<protein>
    <submittedName>
        <fullName evidence="2">Uncharacterized protein</fullName>
    </submittedName>
</protein>
<dbReference type="Proteomes" id="UP001296967">
    <property type="component" value="Unassembled WGS sequence"/>
</dbReference>
<reference evidence="2" key="2">
    <citation type="journal article" date="2020" name="Microorganisms">
        <title>Osmotic Adaptation and Compatible Solute Biosynthesis of Phototrophic Bacteria as Revealed from Genome Analyses.</title>
        <authorList>
            <person name="Imhoff J.F."/>
            <person name="Rahn T."/>
            <person name="Kunzel S."/>
            <person name="Keller A."/>
            <person name="Neulinger S.C."/>
        </authorList>
    </citation>
    <scope>NUCLEOTIDE SEQUENCE</scope>
    <source>
        <strain evidence="2">DSM 4395</strain>
    </source>
</reference>